<keyword evidence="4" id="KW-1185">Reference proteome</keyword>
<keyword evidence="2" id="KW-1133">Transmembrane helix</keyword>
<organism evidence="3 4">
    <name type="scientific">Halobacillus campisalis</name>
    <dbReference type="NCBI Taxonomy" id="435909"/>
    <lineage>
        <taxon>Bacteria</taxon>
        <taxon>Bacillati</taxon>
        <taxon>Bacillota</taxon>
        <taxon>Bacilli</taxon>
        <taxon>Bacillales</taxon>
        <taxon>Bacillaceae</taxon>
        <taxon>Halobacillus</taxon>
    </lineage>
</organism>
<name>A0ABW2K0Y5_9BACI</name>
<gene>
    <name evidence="3" type="ORF">ACFQMN_03250</name>
</gene>
<dbReference type="Proteomes" id="UP001596494">
    <property type="component" value="Unassembled WGS sequence"/>
</dbReference>
<proteinExistence type="predicted"/>
<keyword evidence="2" id="KW-0812">Transmembrane</keyword>
<reference evidence="4" key="1">
    <citation type="journal article" date="2019" name="Int. J. Syst. Evol. Microbiol.">
        <title>The Global Catalogue of Microorganisms (GCM) 10K type strain sequencing project: providing services to taxonomists for standard genome sequencing and annotation.</title>
        <authorList>
            <consortium name="The Broad Institute Genomics Platform"/>
            <consortium name="The Broad Institute Genome Sequencing Center for Infectious Disease"/>
            <person name="Wu L."/>
            <person name="Ma J."/>
        </authorList>
    </citation>
    <scope>NUCLEOTIDE SEQUENCE [LARGE SCALE GENOMIC DNA]</scope>
    <source>
        <strain evidence="4">CCUG 73951</strain>
    </source>
</reference>
<sequence length="179" mass="19114">MPNEQLNQRSQQTESQKGKLSLAITVGALVGGILVLAKNDNARTRLKETSASTKNSVSQYVSDVKADPSGAKNDLVDRIQKTASITKEALNKIQEILDTQGKDIAEKAQEVKEESQDIVSTAKDAGEELKDVGDKVKEAKDELTESAEDEAAATTSPSTTSKDDDDDINDPTVAKGPVN</sequence>
<feature type="transmembrane region" description="Helical" evidence="2">
    <location>
        <begin position="20"/>
        <end position="37"/>
    </location>
</feature>
<accession>A0ABW2K0Y5</accession>
<evidence type="ECO:0000256" key="1">
    <source>
        <dbReference type="SAM" id="MobiDB-lite"/>
    </source>
</evidence>
<protein>
    <submittedName>
        <fullName evidence="3">YtxH domain-containing protein</fullName>
    </submittedName>
</protein>
<evidence type="ECO:0000256" key="2">
    <source>
        <dbReference type="SAM" id="Phobius"/>
    </source>
</evidence>
<comment type="caution">
    <text evidence="3">The sequence shown here is derived from an EMBL/GenBank/DDBJ whole genome shotgun (WGS) entry which is preliminary data.</text>
</comment>
<keyword evidence="2" id="KW-0472">Membrane</keyword>
<evidence type="ECO:0000313" key="4">
    <source>
        <dbReference type="Proteomes" id="UP001596494"/>
    </source>
</evidence>
<evidence type="ECO:0000313" key="3">
    <source>
        <dbReference type="EMBL" id="MFC7319902.1"/>
    </source>
</evidence>
<dbReference type="RefSeq" id="WP_289215663.1">
    <property type="nucleotide sequence ID" value="NZ_JAPVRC010000003.1"/>
</dbReference>
<feature type="region of interest" description="Disordered" evidence="1">
    <location>
        <begin position="107"/>
        <end position="179"/>
    </location>
</feature>
<dbReference type="EMBL" id="JBHTBY010000001">
    <property type="protein sequence ID" value="MFC7319902.1"/>
    <property type="molecule type" value="Genomic_DNA"/>
</dbReference>
<dbReference type="Gene3D" id="1.20.120.20">
    <property type="entry name" value="Apolipoprotein"/>
    <property type="match status" value="1"/>
</dbReference>
<feature type="compositionally biased region" description="Basic and acidic residues" evidence="1">
    <location>
        <begin position="124"/>
        <end position="143"/>
    </location>
</feature>